<sequence>MRPERTSGCVAAHRRQHANTPTRQHANTPTRQHATAEAAIKSPLLRGRANTVTPRLRVYGRQAECVSSVNAPCPLSSIPDQPFVQYGMDPEGHDLNADPREPTSQPAKQPTSEPRFSPANGAGRAGILAARHSIPRCKVARGAHDSGSNL</sequence>
<feature type="compositionally biased region" description="Basic and acidic residues" evidence="1">
    <location>
        <begin position="90"/>
        <end position="101"/>
    </location>
</feature>
<keyword evidence="3" id="KW-1185">Reference proteome</keyword>
<dbReference type="EMBL" id="SRLO01001039">
    <property type="protein sequence ID" value="TNN42399.1"/>
    <property type="molecule type" value="Genomic_DNA"/>
</dbReference>
<gene>
    <name evidence="2" type="ORF">EYF80_047439</name>
</gene>
<name>A0A4Z2FMM1_9TELE</name>
<organism evidence="2 3">
    <name type="scientific">Liparis tanakae</name>
    <name type="common">Tanaka's snailfish</name>
    <dbReference type="NCBI Taxonomy" id="230148"/>
    <lineage>
        <taxon>Eukaryota</taxon>
        <taxon>Metazoa</taxon>
        <taxon>Chordata</taxon>
        <taxon>Craniata</taxon>
        <taxon>Vertebrata</taxon>
        <taxon>Euteleostomi</taxon>
        <taxon>Actinopterygii</taxon>
        <taxon>Neopterygii</taxon>
        <taxon>Teleostei</taxon>
        <taxon>Neoteleostei</taxon>
        <taxon>Acanthomorphata</taxon>
        <taxon>Eupercaria</taxon>
        <taxon>Perciformes</taxon>
        <taxon>Cottioidei</taxon>
        <taxon>Cottales</taxon>
        <taxon>Liparidae</taxon>
        <taxon>Liparis</taxon>
    </lineage>
</organism>
<protein>
    <submittedName>
        <fullName evidence="2">Uncharacterized protein</fullName>
    </submittedName>
</protein>
<feature type="compositionally biased region" description="Polar residues" evidence="1">
    <location>
        <begin position="18"/>
        <end position="33"/>
    </location>
</feature>
<dbReference type="AlphaFoldDB" id="A0A4Z2FMM1"/>
<accession>A0A4Z2FMM1</accession>
<evidence type="ECO:0000313" key="2">
    <source>
        <dbReference type="EMBL" id="TNN42399.1"/>
    </source>
</evidence>
<evidence type="ECO:0000313" key="3">
    <source>
        <dbReference type="Proteomes" id="UP000314294"/>
    </source>
</evidence>
<evidence type="ECO:0000256" key="1">
    <source>
        <dbReference type="SAM" id="MobiDB-lite"/>
    </source>
</evidence>
<comment type="caution">
    <text evidence="2">The sequence shown here is derived from an EMBL/GenBank/DDBJ whole genome shotgun (WGS) entry which is preliminary data.</text>
</comment>
<feature type="region of interest" description="Disordered" evidence="1">
    <location>
        <begin position="1"/>
        <end position="51"/>
    </location>
</feature>
<proteinExistence type="predicted"/>
<reference evidence="2 3" key="1">
    <citation type="submission" date="2019-03" db="EMBL/GenBank/DDBJ databases">
        <title>First draft genome of Liparis tanakae, snailfish: a comprehensive survey of snailfish specific genes.</title>
        <authorList>
            <person name="Kim W."/>
            <person name="Song I."/>
            <person name="Jeong J.-H."/>
            <person name="Kim D."/>
            <person name="Kim S."/>
            <person name="Ryu S."/>
            <person name="Song J.Y."/>
            <person name="Lee S.K."/>
        </authorList>
    </citation>
    <scope>NUCLEOTIDE SEQUENCE [LARGE SCALE GENOMIC DNA]</scope>
    <source>
        <tissue evidence="2">Muscle</tissue>
    </source>
</reference>
<feature type="region of interest" description="Disordered" evidence="1">
    <location>
        <begin position="71"/>
        <end position="128"/>
    </location>
</feature>
<dbReference type="Proteomes" id="UP000314294">
    <property type="component" value="Unassembled WGS sequence"/>
</dbReference>
<feature type="compositionally biased region" description="Polar residues" evidence="1">
    <location>
        <begin position="102"/>
        <end position="114"/>
    </location>
</feature>